<evidence type="ECO:0000256" key="6">
    <source>
        <dbReference type="SAM" id="SignalP"/>
    </source>
</evidence>
<evidence type="ECO:0000313" key="9">
    <source>
        <dbReference type="Proteomes" id="UP000613030"/>
    </source>
</evidence>
<evidence type="ECO:0000256" key="5">
    <source>
        <dbReference type="ARBA" id="ARBA00022833"/>
    </source>
</evidence>
<feature type="chain" id="PRO_5045480514" evidence="6">
    <location>
        <begin position="25"/>
        <end position="467"/>
    </location>
</feature>
<dbReference type="PANTHER" id="PTHR45962:SF1">
    <property type="entry name" value="N-FATTY-ACYL-AMINO ACID SYNTHASE_HYDROLASE PM20D1"/>
    <property type="match status" value="1"/>
</dbReference>
<dbReference type="NCBIfam" id="NF006596">
    <property type="entry name" value="PRK09133.1"/>
    <property type="match status" value="1"/>
</dbReference>
<dbReference type="SUPFAM" id="SSF53187">
    <property type="entry name" value="Zn-dependent exopeptidases"/>
    <property type="match status" value="1"/>
</dbReference>
<dbReference type="RefSeq" id="WP_202013877.1">
    <property type="nucleotide sequence ID" value="NZ_JAERRB010000010.1"/>
</dbReference>
<keyword evidence="2" id="KW-0645">Protease</keyword>
<evidence type="ECO:0000313" key="8">
    <source>
        <dbReference type="EMBL" id="MBL0744219.1"/>
    </source>
</evidence>
<dbReference type="Proteomes" id="UP000613030">
    <property type="component" value="Unassembled WGS sequence"/>
</dbReference>
<comment type="caution">
    <text evidence="8">The sequence shown here is derived from an EMBL/GenBank/DDBJ whole genome shotgun (WGS) entry which is preliminary data.</text>
</comment>
<name>A0ABS1KXU6_9BACT</name>
<evidence type="ECO:0000256" key="2">
    <source>
        <dbReference type="ARBA" id="ARBA00022670"/>
    </source>
</evidence>
<dbReference type="Pfam" id="PF07687">
    <property type="entry name" value="M20_dimer"/>
    <property type="match status" value="1"/>
</dbReference>
<evidence type="ECO:0000256" key="1">
    <source>
        <dbReference type="ARBA" id="ARBA00006247"/>
    </source>
</evidence>
<comment type="similarity">
    <text evidence="1">Belongs to the peptidase M20A family.</text>
</comment>
<keyword evidence="3" id="KW-0479">Metal-binding</keyword>
<evidence type="ECO:0000256" key="3">
    <source>
        <dbReference type="ARBA" id="ARBA00022723"/>
    </source>
</evidence>
<evidence type="ECO:0000256" key="4">
    <source>
        <dbReference type="ARBA" id="ARBA00022801"/>
    </source>
</evidence>
<dbReference type="InterPro" id="IPR047177">
    <property type="entry name" value="Pept_M20A"/>
</dbReference>
<dbReference type="PANTHER" id="PTHR45962">
    <property type="entry name" value="N-FATTY-ACYL-AMINO ACID SYNTHASE/HYDROLASE PM20D1"/>
    <property type="match status" value="1"/>
</dbReference>
<dbReference type="Gene3D" id="1.10.150.900">
    <property type="match status" value="1"/>
</dbReference>
<dbReference type="InterPro" id="IPR001261">
    <property type="entry name" value="ArgE/DapE_CS"/>
</dbReference>
<evidence type="ECO:0000259" key="7">
    <source>
        <dbReference type="Pfam" id="PF07687"/>
    </source>
</evidence>
<proteinExistence type="inferred from homology"/>
<reference evidence="8 9" key="1">
    <citation type="submission" date="2021-01" db="EMBL/GenBank/DDBJ databases">
        <title>Chryseolinea sp. Jin1 Genome sequencing and assembly.</title>
        <authorList>
            <person name="Kim I."/>
        </authorList>
    </citation>
    <scope>NUCLEOTIDE SEQUENCE [LARGE SCALE GENOMIC DNA]</scope>
    <source>
        <strain evidence="8 9">Jin1</strain>
    </source>
</reference>
<dbReference type="Gene3D" id="3.30.70.360">
    <property type="match status" value="1"/>
</dbReference>
<gene>
    <name evidence="8" type="ORF">JI741_23510</name>
</gene>
<accession>A0ABS1KXU6</accession>
<dbReference type="SUPFAM" id="SSF55031">
    <property type="entry name" value="Bacterial exopeptidase dimerisation domain"/>
    <property type="match status" value="1"/>
</dbReference>
<dbReference type="Gene3D" id="3.40.630.10">
    <property type="entry name" value="Zn peptidases"/>
    <property type="match status" value="1"/>
</dbReference>
<dbReference type="InterPro" id="IPR036264">
    <property type="entry name" value="Bact_exopeptidase_dim_dom"/>
</dbReference>
<feature type="domain" description="Peptidase M20 dimerisation" evidence="7">
    <location>
        <begin position="212"/>
        <end position="357"/>
    </location>
</feature>
<dbReference type="PROSITE" id="PS00759">
    <property type="entry name" value="ARGE_DAPE_CPG2_2"/>
    <property type="match status" value="1"/>
</dbReference>
<keyword evidence="4" id="KW-0378">Hydrolase</keyword>
<dbReference type="EMBL" id="JAERRB010000010">
    <property type="protein sequence ID" value="MBL0744219.1"/>
    <property type="molecule type" value="Genomic_DNA"/>
</dbReference>
<keyword evidence="6" id="KW-0732">Signal</keyword>
<keyword evidence="5" id="KW-0862">Zinc</keyword>
<dbReference type="InterPro" id="IPR002933">
    <property type="entry name" value="Peptidase_M20"/>
</dbReference>
<keyword evidence="9" id="KW-1185">Reference proteome</keyword>
<dbReference type="Pfam" id="PF01546">
    <property type="entry name" value="Peptidase_M20"/>
    <property type="match status" value="1"/>
</dbReference>
<organism evidence="8 9">
    <name type="scientific">Chryseolinea lacunae</name>
    <dbReference type="NCBI Taxonomy" id="2801331"/>
    <lineage>
        <taxon>Bacteria</taxon>
        <taxon>Pseudomonadati</taxon>
        <taxon>Bacteroidota</taxon>
        <taxon>Cytophagia</taxon>
        <taxon>Cytophagales</taxon>
        <taxon>Fulvivirgaceae</taxon>
        <taxon>Chryseolinea</taxon>
    </lineage>
</organism>
<protein>
    <submittedName>
        <fullName evidence="8">M20/M25/M40 family metallo-hydrolase</fullName>
    </submittedName>
</protein>
<sequence>MNLLTLCRSMALCLLVQATALAQADQKLTHDIFKELIEINTTHSVGSTTRAAEAMAARLKTAGFTDKDIFIGGPTETKGNLVATLRGSGKRKPLLLLAHLDVVEALREDWTTDPFKFEEIDGFYYARGASDDKAMAAIFVANLIRLKRERFIPDRDIIVALTADEEGGDNNGVKWLLENHKDLINAEYALNEGGRGQEKDGKKILNQVQLSEKVFQSFTLEVHNRGGHSSQPRKDNAIYKLAHALDNLSKFDFPLNLNEGTRVYFERSSKIETGTLAADMKGILQTPYDAGALARLSTYPNYNALLRTTCVATMIHGGHADNALPQTATANVNCRILPGEDPEKIKATLITVFNDPDVSVTAKNVANMSPPSPLNPELFGPIERITQKMWPGVPVVPVMSTGATDGAHLRNGGIPTYGVCGIFADMNDVRAHGKDERIGIKAFYEGQEFLYQVVRELSIKTSVKREN</sequence>
<feature type="signal peptide" evidence="6">
    <location>
        <begin position="1"/>
        <end position="24"/>
    </location>
</feature>
<dbReference type="PROSITE" id="PS00758">
    <property type="entry name" value="ARGE_DAPE_CPG2_1"/>
    <property type="match status" value="1"/>
</dbReference>
<dbReference type="InterPro" id="IPR011650">
    <property type="entry name" value="Peptidase_M20_dimer"/>
</dbReference>